<comment type="caution">
    <text evidence="1">The sequence shown here is derived from an EMBL/GenBank/DDBJ whole genome shotgun (WGS) entry which is preliminary data.</text>
</comment>
<proteinExistence type="predicted"/>
<gene>
    <name evidence="1" type="ORF">NC653_031601</name>
</gene>
<sequence length="43" mass="4898">MAKSTASKQMKSLMICWEKGEEKVCTPLKHKLIKHFSSNHHGS</sequence>
<reference evidence="1" key="1">
    <citation type="journal article" date="2023" name="Mol. Ecol. Resour.">
        <title>Chromosome-level genome assembly of a triploid poplar Populus alba 'Berolinensis'.</title>
        <authorList>
            <person name="Chen S."/>
            <person name="Yu Y."/>
            <person name="Wang X."/>
            <person name="Wang S."/>
            <person name="Zhang T."/>
            <person name="Zhou Y."/>
            <person name="He R."/>
            <person name="Meng N."/>
            <person name="Wang Y."/>
            <person name="Liu W."/>
            <person name="Liu Z."/>
            <person name="Liu J."/>
            <person name="Guo Q."/>
            <person name="Huang H."/>
            <person name="Sederoff R.R."/>
            <person name="Wang G."/>
            <person name="Qu G."/>
            <person name="Chen S."/>
        </authorList>
    </citation>
    <scope>NUCLEOTIDE SEQUENCE</scope>
    <source>
        <strain evidence="1">SC-2020</strain>
    </source>
</reference>
<protein>
    <submittedName>
        <fullName evidence="1">Uncharacterized protein</fullName>
    </submittedName>
</protein>
<accession>A0AAD6Q1N6</accession>
<dbReference type="Proteomes" id="UP001164929">
    <property type="component" value="Chromosome 13"/>
</dbReference>
<dbReference type="AlphaFoldDB" id="A0AAD6Q1N6"/>
<evidence type="ECO:0000313" key="2">
    <source>
        <dbReference type="Proteomes" id="UP001164929"/>
    </source>
</evidence>
<keyword evidence="2" id="KW-1185">Reference proteome</keyword>
<name>A0AAD6Q1N6_9ROSI</name>
<organism evidence="1 2">
    <name type="scientific">Populus alba x Populus x berolinensis</name>
    <dbReference type="NCBI Taxonomy" id="444605"/>
    <lineage>
        <taxon>Eukaryota</taxon>
        <taxon>Viridiplantae</taxon>
        <taxon>Streptophyta</taxon>
        <taxon>Embryophyta</taxon>
        <taxon>Tracheophyta</taxon>
        <taxon>Spermatophyta</taxon>
        <taxon>Magnoliopsida</taxon>
        <taxon>eudicotyledons</taxon>
        <taxon>Gunneridae</taxon>
        <taxon>Pentapetalae</taxon>
        <taxon>rosids</taxon>
        <taxon>fabids</taxon>
        <taxon>Malpighiales</taxon>
        <taxon>Salicaceae</taxon>
        <taxon>Saliceae</taxon>
        <taxon>Populus</taxon>
    </lineage>
</organism>
<evidence type="ECO:0000313" key="1">
    <source>
        <dbReference type="EMBL" id="KAJ6975819.1"/>
    </source>
</evidence>
<dbReference type="EMBL" id="JAQIZT010000013">
    <property type="protein sequence ID" value="KAJ6975819.1"/>
    <property type="molecule type" value="Genomic_DNA"/>
</dbReference>